<dbReference type="PATRIC" id="fig|1292034.3.peg.99"/>
<dbReference type="Pfam" id="PF03466">
    <property type="entry name" value="LysR_substrate"/>
    <property type="match status" value="1"/>
</dbReference>
<protein>
    <submittedName>
        <fullName evidence="6">Transcriptional regulator</fullName>
    </submittedName>
</protein>
<evidence type="ECO:0000256" key="4">
    <source>
        <dbReference type="ARBA" id="ARBA00023163"/>
    </source>
</evidence>
<keyword evidence="2" id="KW-0805">Transcription regulation</keyword>
<dbReference type="STRING" id="1292034.OR37_00097"/>
<dbReference type="OrthoDB" id="9811588at2"/>
<evidence type="ECO:0000256" key="3">
    <source>
        <dbReference type="ARBA" id="ARBA00023125"/>
    </source>
</evidence>
<dbReference type="PROSITE" id="PS50931">
    <property type="entry name" value="HTH_LYSR"/>
    <property type="match status" value="1"/>
</dbReference>
<evidence type="ECO:0000313" key="6">
    <source>
        <dbReference type="EMBL" id="ENZ83596.1"/>
    </source>
</evidence>
<comment type="caution">
    <text evidence="6">The sequence shown here is derived from an EMBL/GenBank/DDBJ whole genome shotgun (WGS) entry which is preliminary data.</text>
</comment>
<name>R0D4U5_CAUVI</name>
<dbReference type="GO" id="GO:0032993">
    <property type="term" value="C:protein-DNA complex"/>
    <property type="evidence" value="ECO:0007669"/>
    <property type="project" value="TreeGrafter"/>
</dbReference>
<dbReference type="InterPro" id="IPR036388">
    <property type="entry name" value="WH-like_DNA-bd_sf"/>
</dbReference>
<organism evidence="6 7">
    <name type="scientific">Caulobacter vibrioides OR37</name>
    <dbReference type="NCBI Taxonomy" id="1292034"/>
    <lineage>
        <taxon>Bacteria</taxon>
        <taxon>Pseudomonadati</taxon>
        <taxon>Pseudomonadota</taxon>
        <taxon>Alphaproteobacteria</taxon>
        <taxon>Caulobacterales</taxon>
        <taxon>Caulobacteraceae</taxon>
        <taxon>Caulobacter</taxon>
    </lineage>
</organism>
<dbReference type="SUPFAM" id="SSF53850">
    <property type="entry name" value="Periplasmic binding protein-like II"/>
    <property type="match status" value="1"/>
</dbReference>
<dbReference type="Proteomes" id="UP000013063">
    <property type="component" value="Unassembled WGS sequence"/>
</dbReference>
<feature type="domain" description="HTH lysR-type" evidence="5">
    <location>
        <begin position="2"/>
        <end position="59"/>
    </location>
</feature>
<dbReference type="PANTHER" id="PTHR30346">
    <property type="entry name" value="TRANSCRIPTIONAL DUAL REGULATOR HCAR-RELATED"/>
    <property type="match status" value="1"/>
</dbReference>
<evidence type="ECO:0000256" key="2">
    <source>
        <dbReference type="ARBA" id="ARBA00023015"/>
    </source>
</evidence>
<dbReference type="InterPro" id="IPR005119">
    <property type="entry name" value="LysR_subst-bd"/>
</dbReference>
<dbReference type="Pfam" id="PF00126">
    <property type="entry name" value="HTH_1"/>
    <property type="match status" value="1"/>
</dbReference>
<evidence type="ECO:0000313" key="7">
    <source>
        <dbReference type="Proteomes" id="UP000013063"/>
    </source>
</evidence>
<dbReference type="CDD" id="cd08451">
    <property type="entry name" value="PBP2_BudR"/>
    <property type="match status" value="1"/>
</dbReference>
<keyword evidence="3" id="KW-0238">DNA-binding</keyword>
<dbReference type="GO" id="GO:0003700">
    <property type="term" value="F:DNA-binding transcription factor activity"/>
    <property type="evidence" value="ECO:0007669"/>
    <property type="project" value="InterPro"/>
</dbReference>
<dbReference type="InterPro" id="IPR036390">
    <property type="entry name" value="WH_DNA-bd_sf"/>
</dbReference>
<keyword evidence="7" id="KW-1185">Reference proteome</keyword>
<dbReference type="PRINTS" id="PR00039">
    <property type="entry name" value="HTHLYSR"/>
</dbReference>
<dbReference type="InterPro" id="IPR037410">
    <property type="entry name" value="BudR_PBP2"/>
</dbReference>
<evidence type="ECO:0000259" key="5">
    <source>
        <dbReference type="PROSITE" id="PS50931"/>
    </source>
</evidence>
<dbReference type="InterPro" id="IPR000847">
    <property type="entry name" value="LysR_HTH_N"/>
</dbReference>
<accession>R0D4U5</accession>
<dbReference type="PANTHER" id="PTHR30346:SF30">
    <property type="entry name" value="SMALL NEUTRAL PROTEASE REGULATORY PROTEIN"/>
    <property type="match status" value="1"/>
</dbReference>
<proteinExistence type="inferred from homology"/>
<dbReference type="Gene3D" id="1.10.10.10">
    <property type="entry name" value="Winged helix-like DNA-binding domain superfamily/Winged helix DNA-binding domain"/>
    <property type="match status" value="1"/>
</dbReference>
<dbReference type="Gene3D" id="3.40.190.10">
    <property type="entry name" value="Periplasmic binding protein-like II"/>
    <property type="match status" value="2"/>
</dbReference>
<dbReference type="SUPFAM" id="SSF46785">
    <property type="entry name" value="Winged helix' DNA-binding domain"/>
    <property type="match status" value="1"/>
</dbReference>
<gene>
    <name evidence="6" type="ORF">OR37_00097</name>
</gene>
<dbReference type="AlphaFoldDB" id="R0D4U5"/>
<dbReference type="EMBL" id="APMP01000001">
    <property type="protein sequence ID" value="ENZ83596.1"/>
    <property type="molecule type" value="Genomic_DNA"/>
</dbReference>
<dbReference type="GO" id="GO:0003677">
    <property type="term" value="F:DNA binding"/>
    <property type="evidence" value="ECO:0007669"/>
    <property type="project" value="UniProtKB-KW"/>
</dbReference>
<evidence type="ECO:0000256" key="1">
    <source>
        <dbReference type="ARBA" id="ARBA00009437"/>
    </source>
</evidence>
<dbReference type="FunFam" id="1.10.10.10:FF:000001">
    <property type="entry name" value="LysR family transcriptional regulator"/>
    <property type="match status" value="1"/>
</dbReference>
<keyword evidence="4" id="KW-0804">Transcription</keyword>
<reference evidence="6 7" key="1">
    <citation type="journal article" date="2013" name="Genome Announc.">
        <title>Draft Genome Sequence for Caulobacter sp. Strain OR37, a Bacterium Tolerant to Heavy Metals.</title>
        <authorList>
            <person name="Utturkar S.M."/>
            <person name="Bollmann A."/>
            <person name="Brzoska R.M."/>
            <person name="Klingeman D.M."/>
            <person name="Epstein S.E."/>
            <person name="Palumbo A.V."/>
            <person name="Brown S.D."/>
        </authorList>
    </citation>
    <scope>NUCLEOTIDE SEQUENCE [LARGE SCALE GENOMIC DNA]</scope>
    <source>
        <strain evidence="6 7">OR37</strain>
    </source>
</reference>
<dbReference type="eggNOG" id="COG0583">
    <property type="taxonomic scope" value="Bacteria"/>
</dbReference>
<comment type="similarity">
    <text evidence="1">Belongs to the LysR transcriptional regulatory family.</text>
</comment>
<sequence length="302" mass="32209">MIELRHLRYAVAVADEGHITRAAERLGLQQPPLSQQIRALEERLGVALFRRLPRGVAPTAAGEVFIERARAILGDVDLAIEAARRTGRGQAGRLAVGFTGSAAFHPLVASVIRAMRDDSPDLGLTLQEANSDTLIAAVRTGRLDAAFVRAPPEEDAGVTMRQLLDEEMVAILPNDHPLLAQYEEGQAMPLEALSAARFVLYHRPGGPGLYDGIIAACRKAGFSPRVVQEASQMTSTLSLVAAGLGVSLVPGSMGGLGMTGFSQRRLRHGDAPVAPLILAWRTGEESGPLARLIEDVRRALAV</sequence>